<protein>
    <submittedName>
        <fullName evidence="1">Uncharacterized protein</fullName>
    </submittedName>
</protein>
<evidence type="ECO:0000313" key="2">
    <source>
        <dbReference type="Proteomes" id="UP000000457"/>
    </source>
</evidence>
<dbReference type="RefSeq" id="YP_006987146.1">
    <property type="nucleotide sequence ID" value="NC_019401.1"/>
</dbReference>
<reference evidence="1 2" key="1">
    <citation type="journal article" date="2014" name="Virology">
        <title>Supersize me: Cronobacter sakazakii phage GAP32.</title>
        <authorList>
            <person name="Abbasifar R."/>
            <person name="Griffiths M.W."/>
            <person name="Sabour P.M."/>
            <person name="Ackermann H.-W."/>
            <person name="Vandersteegen K."/>
            <person name="Lavigne R."/>
            <person name="Noben J.-P."/>
            <person name="Villa A.A."/>
            <person name="Abbasifar A."/>
            <person name="Nash J.H.E."/>
            <person name="Kropinski A.M."/>
        </authorList>
    </citation>
    <scope>NUCLEOTIDE SEQUENCE [LARGE SCALE GENOMIC DNA]</scope>
    <source>
        <strain evidence="1">GAP-32</strain>
    </source>
</reference>
<accession>K4F5L7</accession>
<organism evidence="1 2">
    <name type="scientific">Cronobacter phage vB_CsaM_GAP32</name>
    <dbReference type="NCBI Taxonomy" id="1141136"/>
    <lineage>
        <taxon>Viruses</taxon>
        <taxon>Duplodnaviria</taxon>
        <taxon>Heunggongvirae</taxon>
        <taxon>Uroviricota</taxon>
        <taxon>Caudoviricetes</taxon>
        <taxon>Mimasvirus</taxon>
        <taxon>Mimasvirus GAP32</taxon>
    </lineage>
</organism>
<dbReference type="OrthoDB" id="28090at10239"/>
<dbReference type="GeneID" id="13993781"/>
<keyword evidence="2" id="KW-1185">Reference proteome</keyword>
<proteinExistence type="predicted"/>
<sequence length="58" mass="6495">MVQVDLAELRTKWYNLGKEGTEISGDDAVLFNSLDPWQKRELHNAYVEGTTEALATVA</sequence>
<dbReference type="Proteomes" id="UP000000457">
    <property type="component" value="Segment"/>
</dbReference>
<gene>
    <name evidence="1" type="ORF">GAP32_044</name>
</gene>
<name>K4F5L7_9CAUD</name>
<dbReference type="KEGG" id="vg:13993781"/>
<evidence type="ECO:0000313" key="1">
    <source>
        <dbReference type="EMBL" id="AFC21491.1"/>
    </source>
</evidence>
<dbReference type="EMBL" id="JN882285">
    <property type="protein sequence ID" value="AFC21491.1"/>
    <property type="molecule type" value="Genomic_DNA"/>
</dbReference>